<feature type="compositionally biased region" description="Basic residues" evidence="1">
    <location>
        <begin position="142"/>
        <end position="152"/>
    </location>
</feature>
<feature type="compositionally biased region" description="Low complexity" evidence="1">
    <location>
        <begin position="110"/>
        <end position="120"/>
    </location>
</feature>
<name>A0A9X0BZJ7_9EURO</name>
<evidence type="ECO:0000259" key="2">
    <source>
        <dbReference type="Pfam" id="PF10338"/>
    </source>
</evidence>
<gene>
    <name evidence="3" type="ORF">N7539_003161</name>
</gene>
<dbReference type="GO" id="GO:0030687">
    <property type="term" value="C:preribosome, large subunit precursor"/>
    <property type="evidence" value="ECO:0007669"/>
    <property type="project" value="TreeGrafter"/>
</dbReference>
<feature type="domain" description="DUF2423" evidence="2">
    <location>
        <begin position="1"/>
        <end position="44"/>
    </location>
</feature>
<dbReference type="AlphaFoldDB" id="A0A9X0BZJ7"/>
<dbReference type="Pfam" id="PF10338">
    <property type="entry name" value="YBL028C_N"/>
    <property type="match status" value="1"/>
</dbReference>
<feature type="region of interest" description="Disordered" evidence="1">
    <location>
        <begin position="95"/>
        <end position="152"/>
    </location>
</feature>
<reference evidence="3" key="2">
    <citation type="journal article" date="2023" name="IMA Fungus">
        <title>Comparative genomic study of the Penicillium genus elucidates a diverse pangenome and 15 lateral gene transfer events.</title>
        <authorList>
            <person name="Petersen C."/>
            <person name="Sorensen T."/>
            <person name="Nielsen M.R."/>
            <person name="Sondergaard T.E."/>
            <person name="Sorensen J.L."/>
            <person name="Fitzpatrick D.A."/>
            <person name="Frisvad J.C."/>
            <person name="Nielsen K.L."/>
        </authorList>
    </citation>
    <scope>NUCLEOTIDE SEQUENCE</scope>
    <source>
        <strain evidence="3">IBT 30728</strain>
    </source>
</reference>
<evidence type="ECO:0000313" key="3">
    <source>
        <dbReference type="EMBL" id="KAJ5491594.1"/>
    </source>
</evidence>
<comment type="caution">
    <text evidence="3">The sequence shown here is derived from an EMBL/GenBank/DDBJ whole genome shotgun (WGS) entry which is preliminary data.</text>
</comment>
<evidence type="ECO:0000313" key="4">
    <source>
        <dbReference type="Proteomes" id="UP001148312"/>
    </source>
</evidence>
<dbReference type="Proteomes" id="UP001148312">
    <property type="component" value="Unassembled WGS sequence"/>
</dbReference>
<proteinExistence type="predicted"/>
<keyword evidence="4" id="KW-1185">Reference proteome</keyword>
<protein>
    <recommendedName>
        <fullName evidence="2">DUF2423 domain-containing protein</fullName>
    </recommendedName>
</protein>
<reference evidence="3" key="1">
    <citation type="submission" date="2022-12" db="EMBL/GenBank/DDBJ databases">
        <authorList>
            <person name="Petersen C."/>
        </authorList>
    </citation>
    <scope>NUCLEOTIDE SEQUENCE</scope>
    <source>
        <strain evidence="3">IBT 30728</strain>
    </source>
</reference>
<feature type="compositionally biased region" description="Basic residues" evidence="1">
    <location>
        <begin position="121"/>
        <end position="132"/>
    </location>
</feature>
<accession>A0A9X0BZJ7</accession>
<dbReference type="EMBL" id="JAPWDQ010000003">
    <property type="protein sequence ID" value="KAJ5491594.1"/>
    <property type="molecule type" value="Genomic_DNA"/>
</dbReference>
<feature type="compositionally biased region" description="Basic and acidic residues" evidence="1">
    <location>
        <begin position="45"/>
        <end position="55"/>
    </location>
</feature>
<dbReference type="GeneID" id="81623012"/>
<feature type="region of interest" description="Disordered" evidence="1">
    <location>
        <begin position="36"/>
        <end position="79"/>
    </location>
</feature>
<dbReference type="PANTHER" id="PTHR28219">
    <property type="entry name" value="UPF0642 PROTEIN YBL028C"/>
    <property type="match status" value="1"/>
</dbReference>
<organism evidence="3 4">
    <name type="scientific">Penicillium diatomitis</name>
    <dbReference type="NCBI Taxonomy" id="2819901"/>
    <lineage>
        <taxon>Eukaryota</taxon>
        <taxon>Fungi</taxon>
        <taxon>Dikarya</taxon>
        <taxon>Ascomycota</taxon>
        <taxon>Pezizomycotina</taxon>
        <taxon>Eurotiomycetes</taxon>
        <taxon>Eurotiomycetidae</taxon>
        <taxon>Eurotiales</taxon>
        <taxon>Aspergillaceae</taxon>
        <taxon>Penicillium</taxon>
    </lineage>
</organism>
<sequence length="152" mass="16804">MAKSVRASVSKRNRANLRTKIFGPVVDARTERLAAKLQEIASQPKPEHSDKSKMEVEDETADQNVEKATAADEGEFSPKAMSIALDCQVKILRKRGRQLTSSAAMDIDNKSSTTRSSKSGRVQKQHKNRRTRPSIVFSKPGSKNKKGGPKKK</sequence>
<evidence type="ECO:0000256" key="1">
    <source>
        <dbReference type="SAM" id="MobiDB-lite"/>
    </source>
</evidence>
<dbReference type="RefSeq" id="XP_056792722.1">
    <property type="nucleotide sequence ID" value="XM_056932763.1"/>
</dbReference>
<dbReference type="PANTHER" id="PTHR28219:SF1">
    <property type="entry name" value="UPF0642 PROTEIN YBL028C"/>
    <property type="match status" value="1"/>
</dbReference>
<dbReference type="InterPro" id="IPR019434">
    <property type="entry name" value="DUF2423"/>
</dbReference>